<gene>
    <name evidence="3" type="ORF">ACETWP_14100</name>
</gene>
<keyword evidence="2" id="KW-1133">Transmembrane helix</keyword>
<dbReference type="RefSeq" id="WP_373972892.1">
    <property type="nucleotide sequence ID" value="NZ_JBHDLJ010000013.1"/>
</dbReference>
<dbReference type="EMBL" id="JBHDLJ010000013">
    <property type="protein sequence ID" value="MFB0835719.1"/>
    <property type="molecule type" value="Genomic_DNA"/>
</dbReference>
<name>A0ABV4URN4_9MICC</name>
<evidence type="ECO:0000313" key="4">
    <source>
        <dbReference type="Proteomes" id="UP001575652"/>
    </source>
</evidence>
<feature type="transmembrane region" description="Helical" evidence="2">
    <location>
        <begin position="25"/>
        <end position="43"/>
    </location>
</feature>
<sequence>MSTEQLDAVPPAADAPRAGPNRKTLAVIAAAMAAVVLFGAGMATGSATVDPTASEEYRALVGERTSAAGERDAVGTKYDELVGDYNSLVSGMEEREAGLDERETDIEERESALETREGELRSVEAAVAKREKAVTGAEEEKATNAIGNGTWTVGMDIAAGTYRTDSPVDSDCYWAILRTGTNGDIEENDIPGGGRPSVRLSEGQDFKSNRCGTWTKR</sequence>
<protein>
    <submittedName>
        <fullName evidence="3">Uncharacterized protein</fullName>
    </submittedName>
</protein>
<feature type="region of interest" description="Disordered" evidence="1">
    <location>
        <begin position="182"/>
        <end position="217"/>
    </location>
</feature>
<comment type="caution">
    <text evidence="3">The sequence shown here is derived from an EMBL/GenBank/DDBJ whole genome shotgun (WGS) entry which is preliminary data.</text>
</comment>
<accession>A0ABV4URN4</accession>
<evidence type="ECO:0000256" key="2">
    <source>
        <dbReference type="SAM" id="Phobius"/>
    </source>
</evidence>
<keyword evidence="2" id="KW-0812">Transmembrane</keyword>
<keyword evidence="2" id="KW-0472">Membrane</keyword>
<proteinExistence type="predicted"/>
<organism evidence="3 4">
    <name type="scientific">Arthrobacter halodurans</name>
    <dbReference type="NCBI Taxonomy" id="516699"/>
    <lineage>
        <taxon>Bacteria</taxon>
        <taxon>Bacillati</taxon>
        <taxon>Actinomycetota</taxon>
        <taxon>Actinomycetes</taxon>
        <taxon>Micrococcales</taxon>
        <taxon>Micrococcaceae</taxon>
        <taxon>Arthrobacter</taxon>
    </lineage>
</organism>
<keyword evidence="4" id="KW-1185">Reference proteome</keyword>
<evidence type="ECO:0000313" key="3">
    <source>
        <dbReference type="EMBL" id="MFB0835719.1"/>
    </source>
</evidence>
<dbReference type="Proteomes" id="UP001575652">
    <property type="component" value="Unassembled WGS sequence"/>
</dbReference>
<evidence type="ECO:0000256" key="1">
    <source>
        <dbReference type="SAM" id="MobiDB-lite"/>
    </source>
</evidence>
<reference evidence="3 4" key="1">
    <citation type="submission" date="2024-09" db="EMBL/GenBank/DDBJ databases">
        <authorList>
            <person name="Salinas-Garcia M.A."/>
            <person name="Prieme A."/>
        </authorList>
    </citation>
    <scope>NUCLEOTIDE SEQUENCE [LARGE SCALE GENOMIC DNA]</scope>
    <source>
        <strain evidence="3 4">DSM 21081</strain>
    </source>
</reference>